<sequence>MRTIVLNVLALLLGFLIGGCVNMGLVMLGPQVIPAPAGVDVNSVESMQANAHLFEAKHFLFPFLAHALGTLAGALAAYLIAATRKPLFAYAIGVLTLAGGIAAAFMIPAPAWFIAADLLLAYLPMTWLAVRLGQRLQPQRVAIATAAA</sequence>
<keyword evidence="1" id="KW-1133">Transmembrane helix</keyword>
<reference evidence="2 3" key="1">
    <citation type="journal article" date="2011" name="J. Bacteriol.">
        <title>Genome sequence of the verrucomicrobium Opitutus terrae PB90-1, an abundant inhabitant of rice paddy soil ecosystems.</title>
        <authorList>
            <person name="van Passel M.W."/>
            <person name="Kant R."/>
            <person name="Palva A."/>
            <person name="Copeland A."/>
            <person name="Lucas S."/>
            <person name="Lapidus A."/>
            <person name="Glavina del Rio T."/>
            <person name="Pitluck S."/>
            <person name="Goltsman E."/>
            <person name="Clum A."/>
            <person name="Sun H."/>
            <person name="Schmutz J."/>
            <person name="Larimer F.W."/>
            <person name="Land M.L."/>
            <person name="Hauser L."/>
            <person name="Kyrpides N."/>
            <person name="Mikhailova N."/>
            <person name="Richardson P.P."/>
            <person name="Janssen P.H."/>
            <person name="de Vos W.M."/>
            <person name="Smidt H."/>
        </authorList>
    </citation>
    <scope>NUCLEOTIDE SEQUENCE [LARGE SCALE GENOMIC DNA]</scope>
    <source>
        <strain evidence="3">DSM 11246 / JCM 15787 / PB90-1</strain>
    </source>
</reference>
<evidence type="ECO:0000256" key="1">
    <source>
        <dbReference type="SAM" id="Phobius"/>
    </source>
</evidence>
<feature type="transmembrane region" description="Helical" evidence="1">
    <location>
        <begin position="58"/>
        <end position="80"/>
    </location>
</feature>
<keyword evidence="1" id="KW-0812">Transmembrane</keyword>
<evidence type="ECO:0000313" key="3">
    <source>
        <dbReference type="Proteomes" id="UP000007013"/>
    </source>
</evidence>
<dbReference type="Proteomes" id="UP000007013">
    <property type="component" value="Chromosome"/>
</dbReference>
<dbReference type="PROSITE" id="PS51257">
    <property type="entry name" value="PROKAR_LIPOPROTEIN"/>
    <property type="match status" value="1"/>
</dbReference>
<dbReference type="RefSeq" id="WP_012373895.1">
    <property type="nucleotide sequence ID" value="NC_010571.1"/>
</dbReference>
<gene>
    <name evidence="2" type="ordered locus">Oter_1069</name>
</gene>
<keyword evidence="1" id="KW-0472">Membrane</keyword>
<name>B1ZML2_OPITP</name>
<dbReference type="OrthoDB" id="6025129at2"/>
<organism evidence="2 3">
    <name type="scientific">Opitutus terrae (strain DSM 11246 / JCM 15787 / PB90-1)</name>
    <dbReference type="NCBI Taxonomy" id="452637"/>
    <lineage>
        <taxon>Bacteria</taxon>
        <taxon>Pseudomonadati</taxon>
        <taxon>Verrucomicrobiota</taxon>
        <taxon>Opitutia</taxon>
        <taxon>Opitutales</taxon>
        <taxon>Opitutaceae</taxon>
        <taxon>Opitutus</taxon>
    </lineage>
</organism>
<dbReference type="KEGG" id="ote:Oter_1069"/>
<proteinExistence type="predicted"/>
<feature type="transmembrane region" description="Helical" evidence="1">
    <location>
        <begin position="111"/>
        <end position="130"/>
    </location>
</feature>
<dbReference type="HOGENOM" id="CLU_153126_1_0_0"/>
<dbReference type="STRING" id="452637.Oter_1069"/>
<accession>B1ZML2</accession>
<keyword evidence="3" id="KW-1185">Reference proteome</keyword>
<dbReference type="eggNOG" id="ENOG503273Z">
    <property type="taxonomic scope" value="Bacteria"/>
</dbReference>
<protein>
    <submittedName>
        <fullName evidence="2">Uncharacterized protein</fullName>
    </submittedName>
</protein>
<dbReference type="AlphaFoldDB" id="B1ZML2"/>
<feature type="transmembrane region" description="Helical" evidence="1">
    <location>
        <begin position="87"/>
        <end position="105"/>
    </location>
</feature>
<dbReference type="EMBL" id="CP001032">
    <property type="protein sequence ID" value="ACB74357.1"/>
    <property type="molecule type" value="Genomic_DNA"/>
</dbReference>
<evidence type="ECO:0000313" key="2">
    <source>
        <dbReference type="EMBL" id="ACB74357.1"/>
    </source>
</evidence>